<dbReference type="AlphaFoldDB" id="A0A437QK43"/>
<dbReference type="EMBL" id="SADE01000003">
    <property type="protein sequence ID" value="RVU34884.1"/>
    <property type="molecule type" value="Genomic_DNA"/>
</dbReference>
<dbReference type="CDD" id="cd05233">
    <property type="entry name" value="SDR_c"/>
    <property type="match status" value="1"/>
</dbReference>
<dbReference type="Proteomes" id="UP000287447">
    <property type="component" value="Unassembled WGS sequence"/>
</dbReference>
<dbReference type="RefSeq" id="WP_127767130.1">
    <property type="nucleotide sequence ID" value="NZ_SADE01000003.1"/>
</dbReference>
<dbReference type="SUPFAM" id="SSF51735">
    <property type="entry name" value="NAD(P)-binding Rossmann-fold domains"/>
    <property type="match status" value="1"/>
</dbReference>
<reference evidence="3" key="1">
    <citation type="submission" date="2019-01" db="EMBL/GenBank/DDBJ databases">
        <title>Gri0909 isolated from a small marine red alga.</title>
        <authorList>
            <person name="Kim J."/>
            <person name="Jeong S.E."/>
            <person name="Jeon C.O."/>
        </authorList>
    </citation>
    <scope>NUCLEOTIDE SEQUENCE [LARGE SCALE GENOMIC DNA]</scope>
    <source>
        <strain evidence="3">Gri0909</strain>
    </source>
</reference>
<keyword evidence="3" id="KW-1185">Reference proteome</keyword>
<dbReference type="Gene3D" id="3.40.50.720">
    <property type="entry name" value="NAD(P)-binding Rossmann-like Domain"/>
    <property type="match status" value="1"/>
</dbReference>
<dbReference type="FunFam" id="3.40.50.720:FF:000084">
    <property type="entry name" value="Short-chain dehydrogenase reductase"/>
    <property type="match status" value="1"/>
</dbReference>
<evidence type="ECO:0000313" key="3">
    <source>
        <dbReference type="Proteomes" id="UP000287447"/>
    </source>
</evidence>
<dbReference type="PRINTS" id="PR00080">
    <property type="entry name" value="SDRFAMILY"/>
</dbReference>
<accession>A0A437QK43</accession>
<evidence type="ECO:0000313" key="2">
    <source>
        <dbReference type="EMBL" id="RVU34884.1"/>
    </source>
</evidence>
<evidence type="ECO:0000256" key="1">
    <source>
        <dbReference type="ARBA" id="ARBA00006484"/>
    </source>
</evidence>
<comment type="caution">
    <text evidence="2">The sequence shown here is derived from an EMBL/GenBank/DDBJ whole genome shotgun (WGS) entry which is preliminary data.</text>
</comment>
<dbReference type="PANTHER" id="PTHR42760">
    <property type="entry name" value="SHORT-CHAIN DEHYDROGENASES/REDUCTASES FAMILY MEMBER"/>
    <property type="match status" value="1"/>
</dbReference>
<dbReference type="InterPro" id="IPR036291">
    <property type="entry name" value="NAD(P)-bd_dom_sf"/>
</dbReference>
<name>A0A437QK43_9PROT</name>
<dbReference type="OrthoDB" id="9803628at2"/>
<dbReference type="GO" id="GO:0016616">
    <property type="term" value="F:oxidoreductase activity, acting on the CH-OH group of donors, NAD or NADP as acceptor"/>
    <property type="evidence" value="ECO:0007669"/>
    <property type="project" value="TreeGrafter"/>
</dbReference>
<dbReference type="PRINTS" id="PR00081">
    <property type="entry name" value="GDHRDH"/>
</dbReference>
<dbReference type="Pfam" id="PF13561">
    <property type="entry name" value="adh_short_C2"/>
    <property type="match status" value="1"/>
</dbReference>
<dbReference type="InterPro" id="IPR002347">
    <property type="entry name" value="SDR_fam"/>
</dbReference>
<protein>
    <submittedName>
        <fullName evidence="2">SDR family oxidoreductase</fullName>
    </submittedName>
</protein>
<gene>
    <name evidence="2" type="ORF">EOI86_18780</name>
</gene>
<sequence>MSGKRITVVTGGASGIGEATALKLGAAGDKVFVADVNRQAAEDVVARISAAGGEALAKTLDVSDDAAIEEVFARIAKDHGAVSVLVNSAGLVQNAETVINMDMEQNDRIWAVNYRGTLQCSRAAGRQMKENKGGSIIMIGSINSYRPMPLAAYNPGKVAIKGLMEVMAAELGPHKVRVNGVAPGYTMTPAIQSRIDSGKRDPQAILDMQALDYFIQPGDIADGIHFLCSDAAKAITGVLLPIDAGWLTATTYNTYPAVPDA</sequence>
<comment type="similarity">
    <text evidence="1">Belongs to the short-chain dehydrogenases/reductases (SDR) family.</text>
</comment>
<proteinExistence type="inferred from homology"/>
<organism evidence="2 3">
    <name type="scientific">Hwanghaeella grinnelliae</name>
    <dbReference type="NCBI Taxonomy" id="2500179"/>
    <lineage>
        <taxon>Bacteria</taxon>
        <taxon>Pseudomonadati</taxon>
        <taxon>Pseudomonadota</taxon>
        <taxon>Alphaproteobacteria</taxon>
        <taxon>Rhodospirillales</taxon>
        <taxon>Rhodospirillaceae</taxon>
        <taxon>Hwanghaeella</taxon>
    </lineage>
</organism>